<name>A0ABP6J8L1_STRTU</name>
<keyword evidence="3" id="KW-1185">Reference proteome</keyword>
<keyword evidence="1" id="KW-0472">Membrane</keyword>
<reference evidence="3" key="1">
    <citation type="journal article" date="2019" name="Int. J. Syst. Evol. Microbiol.">
        <title>The Global Catalogue of Microorganisms (GCM) 10K type strain sequencing project: providing services to taxonomists for standard genome sequencing and annotation.</title>
        <authorList>
            <consortium name="The Broad Institute Genomics Platform"/>
            <consortium name="The Broad Institute Genome Sequencing Center for Infectious Disease"/>
            <person name="Wu L."/>
            <person name="Ma J."/>
        </authorList>
    </citation>
    <scope>NUCLEOTIDE SEQUENCE [LARGE SCALE GENOMIC DNA]</scope>
    <source>
        <strain evidence="3">JCM 4087</strain>
    </source>
</reference>
<organism evidence="2 3">
    <name type="scientific">Streptomyces thioluteus</name>
    <dbReference type="NCBI Taxonomy" id="66431"/>
    <lineage>
        <taxon>Bacteria</taxon>
        <taxon>Bacillati</taxon>
        <taxon>Actinomycetota</taxon>
        <taxon>Actinomycetes</taxon>
        <taxon>Kitasatosporales</taxon>
        <taxon>Streptomycetaceae</taxon>
        <taxon>Streptomyces</taxon>
    </lineage>
</organism>
<keyword evidence="1" id="KW-0812">Transmembrane</keyword>
<evidence type="ECO:0000256" key="1">
    <source>
        <dbReference type="SAM" id="Phobius"/>
    </source>
</evidence>
<evidence type="ECO:0000313" key="2">
    <source>
        <dbReference type="EMBL" id="GAA2925436.1"/>
    </source>
</evidence>
<dbReference type="InterPro" id="IPR038377">
    <property type="entry name" value="Na/Glc_symporter_sf"/>
</dbReference>
<protein>
    <submittedName>
        <fullName evidence="2">Uncharacterized protein</fullName>
    </submittedName>
</protein>
<comment type="caution">
    <text evidence="2">The sequence shown here is derived from an EMBL/GenBank/DDBJ whole genome shotgun (WGS) entry which is preliminary data.</text>
</comment>
<dbReference type="RefSeq" id="WP_344962653.1">
    <property type="nucleotide sequence ID" value="NZ_BAAAXZ010000082.1"/>
</dbReference>
<sequence>MGTAFLAASFSNIMNYLQTLFSFFNVPLFLRLVIGLFWRRTHAARRAYLGVCPAGPGPAMVPFYFVLYRQGIVIHPLRQGANFVSALAAFASARW</sequence>
<dbReference type="Gene3D" id="1.20.1730.10">
    <property type="entry name" value="Sodium/glucose cotransporter"/>
    <property type="match status" value="1"/>
</dbReference>
<feature type="transmembrane region" description="Helical" evidence="1">
    <location>
        <begin position="20"/>
        <end position="38"/>
    </location>
</feature>
<accession>A0ABP6J8L1</accession>
<keyword evidence="1" id="KW-1133">Transmembrane helix</keyword>
<dbReference type="Proteomes" id="UP001501102">
    <property type="component" value="Unassembled WGS sequence"/>
</dbReference>
<gene>
    <name evidence="2" type="ORF">GCM10020221_21770</name>
</gene>
<evidence type="ECO:0000313" key="3">
    <source>
        <dbReference type="Proteomes" id="UP001501102"/>
    </source>
</evidence>
<proteinExistence type="predicted"/>
<dbReference type="EMBL" id="BAAAXZ010000082">
    <property type="protein sequence ID" value="GAA2925436.1"/>
    <property type="molecule type" value="Genomic_DNA"/>
</dbReference>